<dbReference type="EMBL" id="CAJVPU010046717">
    <property type="protein sequence ID" value="CAG8752193.1"/>
    <property type="molecule type" value="Genomic_DNA"/>
</dbReference>
<evidence type="ECO:0000313" key="2">
    <source>
        <dbReference type="Proteomes" id="UP000789702"/>
    </source>
</evidence>
<organism evidence="1 2">
    <name type="scientific">Dentiscutata heterogama</name>
    <dbReference type="NCBI Taxonomy" id="1316150"/>
    <lineage>
        <taxon>Eukaryota</taxon>
        <taxon>Fungi</taxon>
        <taxon>Fungi incertae sedis</taxon>
        <taxon>Mucoromycota</taxon>
        <taxon>Glomeromycotina</taxon>
        <taxon>Glomeromycetes</taxon>
        <taxon>Diversisporales</taxon>
        <taxon>Gigasporaceae</taxon>
        <taxon>Dentiscutata</taxon>
    </lineage>
</organism>
<feature type="non-terminal residue" evidence="1">
    <location>
        <position position="45"/>
    </location>
</feature>
<gene>
    <name evidence="1" type="ORF">DHETER_LOCUS14711</name>
</gene>
<comment type="caution">
    <text evidence="1">The sequence shown here is derived from an EMBL/GenBank/DDBJ whole genome shotgun (WGS) entry which is preliminary data.</text>
</comment>
<feature type="non-terminal residue" evidence="1">
    <location>
        <position position="1"/>
    </location>
</feature>
<protein>
    <submittedName>
        <fullName evidence="1">10300_t:CDS:1</fullName>
    </submittedName>
</protein>
<evidence type="ECO:0000313" key="1">
    <source>
        <dbReference type="EMBL" id="CAG8752193.1"/>
    </source>
</evidence>
<reference evidence="1" key="1">
    <citation type="submission" date="2021-06" db="EMBL/GenBank/DDBJ databases">
        <authorList>
            <person name="Kallberg Y."/>
            <person name="Tangrot J."/>
            <person name="Rosling A."/>
        </authorList>
    </citation>
    <scope>NUCLEOTIDE SEQUENCE</scope>
    <source>
        <strain evidence="1">IL203A</strain>
    </source>
</reference>
<sequence>QNLTKVQLPTTNIQLLNITQEILLSTQSQNDTIRHSNFIAKKIKK</sequence>
<name>A0ACA9QGV2_9GLOM</name>
<dbReference type="Proteomes" id="UP000789702">
    <property type="component" value="Unassembled WGS sequence"/>
</dbReference>
<keyword evidence="2" id="KW-1185">Reference proteome</keyword>
<accession>A0ACA9QGV2</accession>
<proteinExistence type="predicted"/>